<reference evidence="8" key="1">
    <citation type="submission" date="2016-01" db="EMBL/GenBank/DDBJ databases">
        <title>Biosynthesis of aldgamycin: genetic basis for the biosynthesis of two related 4,6-dideoxy sugars D-chalcose and D-aldgarose.</title>
        <authorList>
            <person name="Tang X."/>
        </authorList>
    </citation>
    <scope>NUCLEOTIDE SEQUENCE</scope>
    <source>
        <strain evidence="8">A1</strain>
    </source>
</reference>
<dbReference type="SUPFAM" id="SSF53756">
    <property type="entry name" value="UDP-Glycosyltransferase/glycogen phosphorylase"/>
    <property type="match status" value="1"/>
</dbReference>
<accession>A0A172MB19</accession>
<dbReference type="CDD" id="cd03784">
    <property type="entry name" value="GT1_Gtf-like"/>
    <property type="match status" value="1"/>
</dbReference>
<evidence type="ECO:0000256" key="1">
    <source>
        <dbReference type="ARBA" id="ARBA00006962"/>
    </source>
</evidence>
<keyword evidence="2" id="KW-0328">Glycosyltransferase</keyword>
<comment type="similarity">
    <text evidence="1">Belongs to the glycosyltransferase 28 family.</text>
</comment>
<dbReference type="GO" id="GO:0017000">
    <property type="term" value="P:antibiotic biosynthetic process"/>
    <property type="evidence" value="ECO:0007669"/>
    <property type="project" value="UniProtKB-KW"/>
</dbReference>
<keyword evidence="4" id="KW-0045">Antibiotic biosynthesis</keyword>
<dbReference type="InterPro" id="IPR002213">
    <property type="entry name" value="UDP_glucos_trans"/>
</dbReference>
<dbReference type="InterPro" id="IPR010610">
    <property type="entry name" value="EryCIII-like_C"/>
</dbReference>
<name>A0A172MB19_9ACTN</name>
<dbReference type="GO" id="GO:0008194">
    <property type="term" value="F:UDP-glycosyltransferase activity"/>
    <property type="evidence" value="ECO:0007669"/>
    <property type="project" value="InterPro"/>
</dbReference>
<feature type="domain" description="Erythromycin biosynthesis protein CIII-like C-terminal" evidence="6">
    <location>
        <begin position="275"/>
        <end position="417"/>
    </location>
</feature>
<dbReference type="InterPro" id="IPR050426">
    <property type="entry name" value="Glycosyltransferase_28"/>
</dbReference>
<dbReference type="InterPro" id="IPR030953">
    <property type="entry name" value="Glycosyl_450act"/>
</dbReference>
<dbReference type="NCBIfam" id="TIGR04516">
    <property type="entry name" value="glycosyl_450act"/>
    <property type="match status" value="1"/>
</dbReference>
<evidence type="ECO:0000259" key="7">
    <source>
        <dbReference type="Pfam" id="PF21036"/>
    </source>
</evidence>
<dbReference type="AlphaFoldDB" id="A0A172MB19"/>
<evidence type="ECO:0000256" key="2">
    <source>
        <dbReference type="ARBA" id="ARBA00022676"/>
    </source>
</evidence>
<dbReference type="FunFam" id="3.40.50.2000:FF:000072">
    <property type="entry name" value="Glycosyl transferase"/>
    <property type="match status" value="1"/>
</dbReference>
<protein>
    <submittedName>
        <fullName evidence="8">AlmTI</fullName>
    </submittedName>
</protein>
<dbReference type="EMBL" id="KU568466">
    <property type="protein sequence ID" value="ANC94960.1"/>
    <property type="molecule type" value="Genomic_DNA"/>
</dbReference>
<evidence type="ECO:0000256" key="5">
    <source>
        <dbReference type="SAM" id="MobiDB-lite"/>
    </source>
</evidence>
<evidence type="ECO:0000256" key="4">
    <source>
        <dbReference type="ARBA" id="ARBA00023194"/>
    </source>
</evidence>
<dbReference type="Gene3D" id="3.40.50.2000">
    <property type="entry name" value="Glycogen Phosphorylase B"/>
    <property type="match status" value="2"/>
</dbReference>
<evidence type="ECO:0000256" key="3">
    <source>
        <dbReference type="ARBA" id="ARBA00022679"/>
    </source>
</evidence>
<dbReference type="InterPro" id="IPR048284">
    <property type="entry name" value="EryCIII-like_N"/>
</dbReference>
<evidence type="ECO:0000313" key="8">
    <source>
        <dbReference type="EMBL" id="ANC94960.1"/>
    </source>
</evidence>
<organism evidence="8">
    <name type="scientific">Streptomyces sp. A1(2016)</name>
    <dbReference type="NCBI Taxonomy" id="1846204"/>
    <lineage>
        <taxon>Bacteria</taxon>
        <taxon>Bacillati</taxon>
        <taxon>Actinomycetota</taxon>
        <taxon>Actinomycetes</taxon>
        <taxon>Kitasatosporales</taxon>
        <taxon>Streptomycetaceae</taxon>
        <taxon>Streptomyces</taxon>
    </lineage>
</organism>
<proteinExistence type="inferred from homology"/>
<dbReference type="GO" id="GO:0016758">
    <property type="term" value="F:hexosyltransferase activity"/>
    <property type="evidence" value="ECO:0007669"/>
    <property type="project" value="UniProtKB-ARBA"/>
</dbReference>
<evidence type="ECO:0000259" key="6">
    <source>
        <dbReference type="Pfam" id="PF06722"/>
    </source>
</evidence>
<dbReference type="PANTHER" id="PTHR48050:SF13">
    <property type="entry name" value="STEROL 3-BETA-GLUCOSYLTRANSFERASE UGT80A2"/>
    <property type="match status" value="1"/>
</dbReference>
<feature type="region of interest" description="Disordered" evidence="5">
    <location>
        <begin position="393"/>
        <end position="425"/>
    </location>
</feature>
<dbReference type="Pfam" id="PF21036">
    <property type="entry name" value="EryCIII-like_N"/>
    <property type="match status" value="1"/>
</dbReference>
<keyword evidence="3" id="KW-0808">Transferase</keyword>
<sequence length="425" mass="46825">MRVLMTSIAHNTHYYHLVPLAWALKAAGHEVRVASQPRITDIITGSGLTAAPVGDDKDMMELFAEIGGDITPYQEGLDFAEERPEARSWEHLLGQQTVLTSMCFAPLNGESTMHDIVAMARSWQPDLVIWETFTYAGAVAAHAVGAAHARILWGPDVIGQARERFLEAKAEQAPEHREDPMAEWLGWTLERLGLPAAGDGLEELLNGQWVIDPGPKSVRLDLREPILPMRFVPYNGPAVVPDWLSEQPKRPRVCLTQGVSGRETHGKDIVRFQDLLTALGDLDIEIVATLDSTQRENLTEVPDNVRIVDFISMDVLLPSCAAIIYHGGAGTSAAALLHGVPQIVIGAHWDVPVRARQLDELGAGIFIRPEDLDAATLRAAVRRVLTEPSLQQTADRLRAEMRSNPTPAETVPVLERLTRSHRQSR</sequence>
<gene>
    <name evidence="8" type="primary">almTI</name>
</gene>
<feature type="domain" description="Erythromycin biosynthesis protein CIII-like N-terminal" evidence="7">
    <location>
        <begin position="22"/>
        <end position="258"/>
    </location>
</feature>
<dbReference type="Pfam" id="PF06722">
    <property type="entry name" value="EryCIII-like_C"/>
    <property type="match status" value="1"/>
</dbReference>
<dbReference type="PANTHER" id="PTHR48050">
    <property type="entry name" value="STEROL 3-BETA-GLUCOSYLTRANSFERASE"/>
    <property type="match status" value="1"/>
</dbReference>